<accession>A0A165JXH9</accession>
<dbReference type="Pfam" id="PF24841">
    <property type="entry name" value="DUF7719"/>
    <property type="match status" value="1"/>
</dbReference>
<dbReference type="AlphaFoldDB" id="A0A165JXH9"/>
<dbReference type="EMBL" id="KV423917">
    <property type="protein sequence ID" value="KZT62400.1"/>
    <property type="molecule type" value="Genomic_DNA"/>
</dbReference>
<gene>
    <name evidence="4" type="ORF">CALCODRAFT_426312</name>
</gene>
<keyword evidence="2" id="KW-0812">Transmembrane</keyword>
<organism evidence="4 5">
    <name type="scientific">Calocera cornea HHB12733</name>
    <dbReference type="NCBI Taxonomy" id="1353952"/>
    <lineage>
        <taxon>Eukaryota</taxon>
        <taxon>Fungi</taxon>
        <taxon>Dikarya</taxon>
        <taxon>Basidiomycota</taxon>
        <taxon>Agaricomycotina</taxon>
        <taxon>Dacrymycetes</taxon>
        <taxon>Dacrymycetales</taxon>
        <taxon>Dacrymycetaceae</taxon>
        <taxon>Calocera</taxon>
    </lineage>
</organism>
<evidence type="ECO:0000256" key="1">
    <source>
        <dbReference type="SAM" id="MobiDB-lite"/>
    </source>
</evidence>
<proteinExistence type="predicted"/>
<sequence length="197" mass="22597">MPSSTRNKRRPAKISTPPNITDEIPEDEQWRLVQESGILEQIPTRTPEEPPEATSELAAQAENDDIFQCLVYLIPFSSLYALMDILVHQQYRQEVTFYGEARKLIEAVPILAVFIFYTNRHKARRWVQGFLTLLTCASGMRLFWVVNKGTWTSVMRQAAPLSTIWIYGIVQLHLIPAMISLCVIGVYVKINNLKITF</sequence>
<feature type="transmembrane region" description="Helical" evidence="2">
    <location>
        <begin position="164"/>
        <end position="188"/>
    </location>
</feature>
<protein>
    <recommendedName>
        <fullName evidence="3">DUF7719 domain-containing protein</fullName>
    </recommendedName>
</protein>
<dbReference type="Proteomes" id="UP000076842">
    <property type="component" value="Unassembled WGS sequence"/>
</dbReference>
<name>A0A165JXH9_9BASI</name>
<feature type="region of interest" description="Disordered" evidence="1">
    <location>
        <begin position="1"/>
        <end position="27"/>
    </location>
</feature>
<keyword evidence="2" id="KW-1133">Transmembrane helix</keyword>
<evidence type="ECO:0000313" key="4">
    <source>
        <dbReference type="EMBL" id="KZT62400.1"/>
    </source>
</evidence>
<feature type="transmembrane region" description="Helical" evidence="2">
    <location>
        <begin position="126"/>
        <end position="144"/>
    </location>
</feature>
<dbReference type="STRING" id="1353952.A0A165JXH9"/>
<evidence type="ECO:0000256" key="2">
    <source>
        <dbReference type="SAM" id="Phobius"/>
    </source>
</evidence>
<dbReference type="OrthoDB" id="5597489at2759"/>
<dbReference type="InterPro" id="IPR056136">
    <property type="entry name" value="DUF7719"/>
</dbReference>
<feature type="compositionally biased region" description="Basic residues" evidence="1">
    <location>
        <begin position="1"/>
        <end position="12"/>
    </location>
</feature>
<dbReference type="PANTHER" id="PTHR37846">
    <property type="entry name" value="YALI0B21296P"/>
    <property type="match status" value="1"/>
</dbReference>
<evidence type="ECO:0000259" key="3">
    <source>
        <dbReference type="Pfam" id="PF24841"/>
    </source>
</evidence>
<keyword evidence="2" id="KW-0472">Membrane</keyword>
<reference evidence="4 5" key="1">
    <citation type="journal article" date="2016" name="Mol. Biol. Evol.">
        <title>Comparative Genomics of Early-Diverging Mushroom-Forming Fungi Provides Insights into the Origins of Lignocellulose Decay Capabilities.</title>
        <authorList>
            <person name="Nagy L.G."/>
            <person name="Riley R."/>
            <person name="Tritt A."/>
            <person name="Adam C."/>
            <person name="Daum C."/>
            <person name="Floudas D."/>
            <person name="Sun H."/>
            <person name="Yadav J.S."/>
            <person name="Pangilinan J."/>
            <person name="Larsson K.H."/>
            <person name="Matsuura K."/>
            <person name="Barry K."/>
            <person name="Labutti K."/>
            <person name="Kuo R."/>
            <person name="Ohm R.A."/>
            <person name="Bhattacharya S.S."/>
            <person name="Shirouzu T."/>
            <person name="Yoshinaga Y."/>
            <person name="Martin F.M."/>
            <person name="Grigoriev I.V."/>
            <person name="Hibbett D.S."/>
        </authorList>
    </citation>
    <scope>NUCLEOTIDE SEQUENCE [LARGE SCALE GENOMIC DNA]</scope>
    <source>
        <strain evidence="4 5">HHB12733</strain>
    </source>
</reference>
<dbReference type="PANTHER" id="PTHR37846:SF1">
    <property type="entry name" value="DEACETYLASE-LIKE PROTEIN"/>
    <property type="match status" value="1"/>
</dbReference>
<keyword evidence="5" id="KW-1185">Reference proteome</keyword>
<evidence type="ECO:0000313" key="5">
    <source>
        <dbReference type="Proteomes" id="UP000076842"/>
    </source>
</evidence>
<dbReference type="InParanoid" id="A0A165JXH9"/>
<feature type="domain" description="DUF7719" evidence="3">
    <location>
        <begin position="128"/>
        <end position="195"/>
    </location>
</feature>